<dbReference type="Gene3D" id="3.30.420.10">
    <property type="entry name" value="Ribonuclease H-like superfamily/Ribonuclease H"/>
    <property type="match status" value="1"/>
</dbReference>
<feature type="non-terminal residue" evidence="3">
    <location>
        <position position="1"/>
    </location>
</feature>
<gene>
    <name evidence="3" type="ORF">PCOR1329_LOCUS75675</name>
</gene>
<dbReference type="Gene3D" id="3.60.10.10">
    <property type="entry name" value="Endonuclease/exonuclease/phosphatase"/>
    <property type="match status" value="1"/>
</dbReference>
<dbReference type="Proteomes" id="UP001189429">
    <property type="component" value="Unassembled WGS sequence"/>
</dbReference>
<comment type="caution">
    <text evidence="3">The sequence shown here is derived from an EMBL/GenBank/DDBJ whole genome shotgun (WGS) entry which is preliminary data.</text>
</comment>
<evidence type="ECO:0000256" key="1">
    <source>
        <dbReference type="SAM" id="MobiDB-lite"/>
    </source>
</evidence>
<dbReference type="InterPro" id="IPR036397">
    <property type="entry name" value="RNaseH_sf"/>
</dbReference>
<protein>
    <recommendedName>
        <fullName evidence="2">RNase H type-1 domain-containing protein</fullName>
    </recommendedName>
</protein>
<feature type="domain" description="RNase H type-1" evidence="2">
    <location>
        <begin position="1"/>
        <end position="153"/>
    </location>
</feature>
<sequence length="736" mass="81813">EGAKIHLFTDGSKNSKKPSDDAWSVVIVGDDNHGFSFQGAIIGKHKSGTDIALKDNVEHETTSTTVEITALIWASAWVIHYNPHQITTISTDSLGALQLAKRLAATDHDPKLFRTLCILYDMVSNKTGLQHVHAHDYNPWSEVADAAANHGRLQEVIPPQPEWASVMDGASQRDWEFLVDADPNTREAYPAFGHGNLTANRVETTAEARHFHNPTESSDKKILVEINIATFNILSGREPKEGSKRRKEKIHKLKSTMACLYDEDLHLIGIQEARTPWGVRDAGQDDDARCANANCYHIISSGHKGFNYGCELHVLRSKPYGKSGKKGALATEKDSYWKKLAETTEKHQVIIIFFDANARAGNITSTAIGDKGFKQNEDPNGHRLHEPLLTNHLAAANTFVSHGPEHYTWHSGKPHRIDCVIIPKGYIDSIEECAVLHGIDSGQDPETKDDHYPVKLQLAYQIVSSVTKGVPKLDESKLADEGCRKKFCHKPDEVKHPHWGTNLNEHLAIVTEKITEAAHECFRSNGRAPHKPYITRRSFALLRVRRSILKTTRIAEKNRIVSHFGDKRLRYTAKIIAMEALLPDPAGVSALADLRDYAKFVVASIIFSTPSLATHVVEPDDANTVHSAQHYFDALLQFLRTSKSTLQKWITTDRDDFLERTADEMGSAIGDHAPRLEALYTKRLLAFGGRKSKKPPTPIIRTNDDGEPLTTKSEIADHALAFHGKVEQATATDADG</sequence>
<dbReference type="PROSITE" id="PS50879">
    <property type="entry name" value="RNASE_H_1"/>
    <property type="match status" value="1"/>
</dbReference>
<dbReference type="InterPro" id="IPR036691">
    <property type="entry name" value="Endo/exonu/phosph_ase_sf"/>
</dbReference>
<evidence type="ECO:0000259" key="2">
    <source>
        <dbReference type="PROSITE" id="PS50879"/>
    </source>
</evidence>
<dbReference type="InterPro" id="IPR002156">
    <property type="entry name" value="RNaseH_domain"/>
</dbReference>
<dbReference type="EMBL" id="CAUYUJ010020343">
    <property type="protein sequence ID" value="CAK0897522.1"/>
    <property type="molecule type" value="Genomic_DNA"/>
</dbReference>
<proteinExistence type="predicted"/>
<organism evidence="3 4">
    <name type="scientific">Prorocentrum cordatum</name>
    <dbReference type="NCBI Taxonomy" id="2364126"/>
    <lineage>
        <taxon>Eukaryota</taxon>
        <taxon>Sar</taxon>
        <taxon>Alveolata</taxon>
        <taxon>Dinophyceae</taxon>
        <taxon>Prorocentrales</taxon>
        <taxon>Prorocentraceae</taxon>
        <taxon>Prorocentrum</taxon>
    </lineage>
</organism>
<feature type="region of interest" description="Disordered" evidence="1">
    <location>
        <begin position="689"/>
        <end position="710"/>
    </location>
</feature>
<feature type="non-terminal residue" evidence="3">
    <location>
        <position position="736"/>
    </location>
</feature>
<evidence type="ECO:0000313" key="3">
    <source>
        <dbReference type="EMBL" id="CAK0897522.1"/>
    </source>
</evidence>
<keyword evidence="4" id="KW-1185">Reference proteome</keyword>
<evidence type="ECO:0000313" key="4">
    <source>
        <dbReference type="Proteomes" id="UP001189429"/>
    </source>
</evidence>
<name>A0ABN9XHD2_9DINO</name>
<dbReference type="SUPFAM" id="SSF53098">
    <property type="entry name" value="Ribonuclease H-like"/>
    <property type="match status" value="1"/>
</dbReference>
<dbReference type="SUPFAM" id="SSF56219">
    <property type="entry name" value="DNase I-like"/>
    <property type="match status" value="1"/>
</dbReference>
<dbReference type="InterPro" id="IPR012337">
    <property type="entry name" value="RNaseH-like_sf"/>
</dbReference>
<reference evidence="3" key="1">
    <citation type="submission" date="2023-10" db="EMBL/GenBank/DDBJ databases">
        <authorList>
            <person name="Chen Y."/>
            <person name="Shah S."/>
            <person name="Dougan E. K."/>
            <person name="Thang M."/>
            <person name="Chan C."/>
        </authorList>
    </citation>
    <scope>NUCLEOTIDE SEQUENCE [LARGE SCALE GENOMIC DNA]</scope>
</reference>
<accession>A0ABN9XHD2</accession>